<dbReference type="PROSITE" id="PS50072">
    <property type="entry name" value="CSA_PPIASE_2"/>
    <property type="match status" value="1"/>
</dbReference>
<gene>
    <name evidence="13" type="ORF">V9T40_009197</name>
</gene>
<protein>
    <recommendedName>
        <fullName evidence="9">Peptidyl-prolyl cis-trans isomerase</fullName>
        <shortName evidence="9">PPIase</shortName>
        <ecNumber evidence="9">5.2.1.8</ecNumber>
    </recommendedName>
</protein>
<evidence type="ECO:0000256" key="2">
    <source>
        <dbReference type="ARBA" id="ARBA00002388"/>
    </source>
</evidence>
<dbReference type="Gene3D" id="3.30.70.330">
    <property type="match status" value="1"/>
</dbReference>
<dbReference type="InterPro" id="IPR002130">
    <property type="entry name" value="Cyclophilin-type_PPIase_dom"/>
</dbReference>
<feature type="compositionally biased region" description="Basic and acidic residues" evidence="10">
    <location>
        <begin position="392"/>
        <end position="406"/>
    </location>
</feature>
<evidence type="ECO:0000256" key="9">
    <source>
        <dbReference type="RuleBase" id="RU365081"/>
    </source>
</evidence>
<keyword evidence="4 8" id="KW-0694">RNA-binding</keyword>
<dbReference type="EMBL" id="JBBCAQ010000010">
    <property type="protein sequence ID" value="KAK7601756.1"/>
    <property type="molecule type" value="Genomic_DNA"/>
</dbReference>
<keyword evidence="14" id="KW-1185">Reference proteome</keyword>
<evidence type="ECO:0000256" key="1">
    <source>
        <dbReference type="ARBA" id="ARBA00000971"/>
    </source>
</evidence>
<evidence type="ECO:0000256" key="5">
    <source>
        <dbReference type="ARBA" id="ARBA00023110"/>
    </source>
</evidence>
<keyword evidence="6 9" id="KW-0413">Isomerase</keyword>
<evidence type="ECO:0000313" key="14">
    <source>
        <dbReference type="Proteomes" id="UP001367676"/>
    </source>
</evidence>
<feature type="compositionally biased region" description="Basic residues" evidence="10">
    <location>
        <begin position="409"/>
        <end position="431"/>
    </location>
</feature>
<dbReference type="SUPFAM" id="SSF54928">
    <property type="entry name" value="RNA-binding domain, RBD"/>
    <property type="match status" value="1"/>
</dbReference>
<dbReference type="InterPro" id="IPR029000">
    <property type="entry name" value="Cyclophilin-like_dom_sf"/>
</dbReference>
<dbReference type="InterPro" id="IPR035538">
    <property type="entry name" value="Cyclophilin_PPIL4"/>
</dbReference>
<keyword evidence="7 9" id="KW-0539">Nucleus</keyword>
<dbReference type="InterPro" id="IPR000504">
    <property type="entry name" value="RRM_dom"/>
</dbReference>
<dbReference type="PANTHER" id="PTHR45843:SF1">
    <property type="entry name" value="PEPTIDYL-PROLYL CIS-TRANS ISOMERASE-LIKE 4"/>
    <property type="match status" value="1"/>
</dbReference>
<dbReference type="PANTHER" id="PTHR45843">
    <property type="entry name" value="PEPTIDYL-PROLYL CIS-TRANS ISOMERASE-LIKE 4"/>
    <property type="match status" value="1"/>
</dbReference>
<dbReference type="GO" id="GO:0003755">
    <property type="term" value="F:peptidyl-prolyl cis-trans isomerase activity"/>
    <property type="evidence" value="ECO:0007669"/>
    <property type="project" value="UniProtKB-UniRule"/>
</dbReference>
<proteinExistence type="inferred from homology"/>
<sequence>MAIVLETTIGDMTIDLFTDIRAATCKNFLKLCKMKYYNFNLFYSIQNNFIAQTGDPSGTGKGGDSVYSFVKGPEMRYIQGEKQPRLKHSKPGLVSMVNCGEHLIGSQFFITLGTDLDSLDEHIIFGEVTEGHEVLLKLNDSICDFENRPYQDIRITHTVVLDDPFDEIDGLYLPPSSPEPSDDILNSSRIAADEVIDDTSGLTQAELNEIKAQQEAKAQATILEIVGDIPDAEIAPPENVLFVCKLNPVTTDEDLEIIFGRFGKIIGCEVIRDKISGDSLQYAFIEFAEKKSCEEAYFKMDNVLIDDRRIHVDFSQSVSKMRWRGKGRGIDYYNEDGKSNKKSSRYPERNNRNDENAETNRRNHYKASRRSTSSEKSSQNFSKHRSPGRLQHRSEQQNHSSRERFSSNKSRRKSKSRSRSKTRRSRSHSPHRRNDSELRHRSKNHQRRSSKDRLRQRSRSRNRDHKKQKHFDKSYRRRSRS</sequence>
<dbReference type="SUPFAM" id="SSF50891">
    <property type="entry name" value="Cyclophilin-like"/>
    <property type="match status" value="1"/>
</dbReference>
<comment type="subcellular location">
    <subcellularLocation>
        <location evidence="3 9">Nucleus</location>
    </subcellularLocation>
</comment>
<dbReference type="Gene3D" id="2.40.100.10">
    <property type="entry name" value="Cyclophilin-like"/>
    <property type="match status" value="1"/>
</dbReference>
<feature type="compositionally biased region" description="Basic residues" evidence="10">
    <location>
        <begin position="456"/>
        <end position="481"/>
    </location>
</feature>
<evidence type="ECO:0000256" key="4">
    <source>
        <dbReference type="ARBA" id="ARBA00022884"/>
    </source>
</evidence>
<dbReference type="PROSITE" id="PS50102">
    <property type="entry name" value="RRM"/>
    <property type="match status" value="1"/>
</dbReference>
<name>A0AAN9TRU7_9HEMI</name>
<dbReference type="AlphaFoldDB" id="A0AAN9TRU7"/>
<dbReference type="SMART" id="SM00360">
    <property type="entry name" value="RRM"/>
    <property type="match status" value="1"/>
</dbReference>
<comment type="similarity">
    <text evidence="9">Belongs to the cyclophilin-type PPIase family. PPIL4 subfamily.</text>
</comment>
<dbReference type="CDD" id="cd01921">
    <property type="entry name" value="cyclophilin_RRM"/>
    <property type="match status" value="1"/>
</dbReference>
<comment type="catalytic activity">
    <reaction evidence="1 9">
        <text>[protein]-peptidylproline (omega=180) = [protein]-peptidylproline (omega=0)</text>
        <dbReference type="Rhea" id="RHEA:16237"/>
        <dbReference type="Rhea" id="RHEA-COMP:10747"/>
        <dbReference type="Rhea" id="RHEA-COMP:10748"/>
        <dbReference type="ChEBI" id="CHEBI:83833"/>
        <dbReference type="ChEBI" id="CHEBI:83834"/>
        <dbReference type="EC" id="5.2.1.8"/>
    </reaction>
</comment>
<evidence type="ECO:0000313" key="13">
    <source>
        <dbReference type="EMBL" id="KAK7601756.1"/>
    </source>
</evidence>
<dbReference type="EC" id="5.2.1.8" evidence="9"/>
<feature type="region of interest" description="Disordered" evidence="10">
    <location>
        <begin position="329"/>
        <end position="481"/>
    </location>
</feature>
<organism evidence="13 14">
    <name type="scientific">Parthenolecanium corni</name>
    <dbReference type="NCBI Taxonomy" id="536013"/>
    <lineage>
        <taxon>Eukaryota</taxon>
        <taxon>Metazoa</taxon>
        <taxon>Ecdysozoa</taxon>
        <taxon>Arthropoda</taxon>
        <taxon>Hexapoda</taxon>
        <taxon>Insecta</taxon>
        <taxon>Pterygota</taxon>
        <taxon>Neoptera</taxon>
        <taxon>Paraneoptera</taxon>
        <taxon>Hemiptera</taxon>
        <taxon>Sternorrhyncha</taxon>
        <taxon>Coccoidea</taxon>
        <taxon>Coccidae</taxon>
        <taxon>Parthenolecanium</taxon>
    </lineage>
</organism>
<accession>A0AAN9TRU7</accession>
<dbReference type="PRINTS" id="PR00153">
    <property type="entry name" value="CSAPPISMRASE"/>
</dbReference>
<comment type="caution">
    <text evidence="13">The sequence shown here is derived from an EMBL/GenBank/DDBJ whole genome shotgun (WGS) entry which is preliminary data.</text>
</comment>
<feature type="compositionally biased region" description="Basic residues" evidence="10">
    <location>
        <begin position="382"/>
        <end position="391"/>
    </location>
</feature>
<evidence type="ECO:0000256" key="7">
    <source>
        <dbReference type="ARBA" id="ARBA00023242"/>
    </source>
</evidence>
<dbReference type="FunFam" id="2.40.100.10:FF:000015">
    <property type="entry name" value="Peptidyl-prolyl cis-trans isomerase"/>
    <property type="match status" value="1"/>
</dbReference>
<feature type="compositionally biased region" description="Basic and acidic residues" evidence="10">
    <location>
        <begin position="335"/>
        <end position="361"/>
    </location>
</feature>
<feature type="domain" description="RRM" evidence="12">
    <location>
        <begin position="239"/>
        <end position="317"/>
    </location>
</feature>
<dbReference type="GO" id="GO:0005634">
    <property type="term" value="C:nucleus"/>
    <property type="evidence" value="ECO:0007669"/>
    <property type="project" value="UniProtKB-SubCell"/>
</dbReference>
<dbReference type="CDD" id="cd12235">
    <property type="entry name" value="RRM_PPIL4"/>
    <property type="match status" value="1"/>
</dbReference>
<dbReference type="Pfam" id="PF00160">
    <property type="entry name" value="Pro_isomerase"/>
    <property type="match status" value="1"/>
</dbReference>
<evidence type="ECO:0000256" key="3">
    <source>
        <dbReference type="ARBA" id="ARBA00004123"/>
    </source>
</evidence>
<keyword evidence="5 9" id="KW-0697">Rotamase</keyword>
<dbReference type="Pfam" id="PF00076">
    <property type="entry name" value="RRM_1"/>
    <property type="match status" value="1"/>
</dbReference>
<reference evidence="13 14" key="1">
    <citation type="submission" date="2024-03" db="EMBL/GenBank/DDBJ databases">
        <title>Adaptation during the transition from Ophiocordyceps entomopathogen to insect associate is accompanied by gene loss and intensified selection.</title>
        <authorList>
            <person name="Ward C.M."/>
            <person name="Onetto C.A."/>
            <person name="Borneman A.R."/>
        </authorList>
    </citation>
    <scope>NUCLEOTIDE SEQUENCE [LARGE SCALE GENOMIC DNA]</scope>
    <source>
        <strain evidence="13">AWRI1</strain>
        <tissue evidence="13">Single Adult Female</tissue>
    </source>
</reference>
<comment type="function">
    <text evidence="2 9">PPIases accelerate the folding of proteins. It catalyzes the cis-trans isomerization of proline imidic peptide bonds in oligopeptides.</text>
</comment>
<dbReference type="FunFam" id="3.30.70.330:FF:000287">
    <property type="entry name" value="Peptidyl-prolyl cis-trans isomerase"/>
    <property type="match status" value="1"/>
</dbReference>
<dbReference type="InterPro" id="IPR012677">
    <property type="entry name" value="Nucleotide-bd_a/b_plait_sf"/>
</dbReference>
<evidence type="ECO:0000259" key="12">
    <source>
        <dbReference type="PROSITE" id="PS50102"/>
    </source>
</evidence>
<evidence type="ECO:0000256" key="8">
    <source>
        <dbReference type="PROSITE-ProRule" id="PRU00176"/>
    </source>
</evidence>
<dbReference type="Proteomes" id="UP001367676">
    <property type="component" value="Unassembled WGS sequence"/>
</dbReference>
<feature type="domain" description="PPIase cyclophilin-type" evidence="11">
    <location>
        <begin position="1"/>
        <end position="160"/>
    </location>
</feature>
<dbReference type="GO" id="GO:0003723">
    <property type="term" value="F:RNA binding"/>
    <property type="evidence" value="ECO:0007669"/>
    <property type="project" value="UniProtKB-UniRule"/>
</dbReference>
<dbReference type="InterPro" id="IPR035979">
    <property type="entry name" value="RBD_domain_sf"/>
</dbReference>
<evidence type="ECO:0000256" key="10">
    <source>
        <dbReference type="SAM" id="MobiDB-lite"/>
    </source>
</evidence>
<evidence type="ECO:0000259" key="11">
    <source>
        <dbReference type="PROSITE" id="PS50072"/>
    </source>
</evidence>
<dbReference type="InterPro" id="IPR035542">
    <property type="entry name" value="CRIP"/>
</dbReference>
<evidence type="ECO:0000256" key="6">
    <source>
        <dbReference type="ARBA" id="ARBA00023235"/>
    </source>
</evidence>